<evidence type="ECO:0000256" key="1">
    <source>
        <dbReference type="ARBA" id="ARBA00001946"/>
    </source>
</evidence>
<evidence type="ECO:0000256" key="2">
    <source>
        <dbReference type="ARBA" id="ARBA00022649"/>
    </source>
</evidence>
<dbReference type="GO" id="GO:0090729">
    <property type="term" value="F:toxin activity"/>
    <property type="evidence" value="ECO:0007669"/>
    <property type="project" value="UniProtKB-KW"/>
</dbReference>
<dbReference type="InterPro" id="IPR002716">
    <property type="entry name" value="PIN_dom"/>
</dbReference>
<keyword evidence="8" id="KW-0800">Toxin</keyword>
<dbReference type="PANTHER" id="PTHR33653:SF1">
    <property type="entry name" value="RIBONUCLEASE VAPC2"/>
    <property type="match status" value="1"/>
</dbReference>
<keyword evidence="5 8" id="KW-0378">Hydrolase</keyword>
<dbReference type="RefSeq" id="WP_145362995.1">
    <property type="nucleotide sequence ID" value="NZ_CP036268.1"/>
</dbReference>
<keyword evidence="10" id="KW-0255">Endonuclease</keyword>
<evidence type="ECO:0000256" key="5">
    <source>
        <dbReference type="ARBA" id="ARBA00022801"/>
    </source>
</evidence>
<dbReference type="GO" id="GO:0000287">
    <property type="term" value="F:magnesium ion binding"/>
    <property type="evidence" value="ECO:0007669"/>
    <property type="project" value="UniProtKB-UniRule"/>
</dbReference>
<name>A0A517QYW2_9PLAN</name>
<dbReference type="OrthoDB" id="285174at2"/>
<evidence type="ECO:0000256" key="8">
    <source>
        <dbReference type="HAMAP-Rule" id="MF_00265"/>
    </source>
</evidence>
<reference evidence="10 11" key="1">
    <citation type="submission" date="2019-02" db="EMBL/GenBank/DDBJ databases">
        <title>Deep-cultivation of Planctomycetes and their phenomic and genomic characterization uncovers novel biology.</title>
        <authorList>
            <person name="Wiegand S."/>
            <person name="Jogler M."/>
            <person name="Boedeker C."/>
            <person name="Pinto D."/>
            <person name="Vollmers J."/>
            <person name="Rivas-Marin E."/>
            <person name="Kohn T."/>
            <person name="Peeters S.H."/>
            <person name="Heuer A."/>
            <person name="Rast P."/>
            <person name="Oberbeckmann S."/>
            <person name="Bunk B."/>
            <person name="Jeske O."/>
            <person name="Meyerdierks A."/>
            <person name="Storesund J.E."/>
            <person name="Kallscheuer N."/>
            <person name="Luecker S."/>
            <person name="Lage O.M."/>
            <person name="Pohl T."/>
            <person name="Merkel B.J."/>
            <person name="Hornburger P."/>
            <person name="Mueller R.-W."/>
            <person name="Bruemmer F."/>
            <person name="Labrenz M."/>
            <person name="Spormann A.M."/>
            <person name="Op den Camp H."/>
            <person name="Overmann J."/>
            <person name="Amann R."/>
            <person name="Jetten M.S.M."/>
            <person name="Mascher T."/>
            <person name="Medema M.H."/>
            <person name="Devos D.P."/>
            <person name="Kaster A.-K."/>
            <person name="Ovreas L."/>
            <person name="Rohde M."/>
            <person name="Galperin M.Y."/>
            <person name="Jogler C."/>
        </authorList>
    </citation>
    <scope>NUCLEOTIDE SEQUENCE [LARGE SCALE GENOMIC DNA]</scope>
    <source>
        <strain evidence="10 11">Pan189</strain>
    </source>
</reference>
<evidence type="ECO:0000313" key="11">
    <source>
        <dbReference type="Proteomes" id="UP000317318"/>
    </source>
</evidence>
<evidence type="ECO:0000256" key="7">
    <source>
        <dbReference type="ARBA" id="ARBA00038093"/>
    </source>
</evidence>
<feature type="binding site" evidence="8">
    <location>
        <position position="6"/>
    </location>
    <ligand>
        <name>Mg(2+)</name>
        <dbReference type="ChEBI" id="CHEBI:18420"/>
    </ligand>
</feature>
<evidence type="ECO:0000259" key="9">
    <source>
        <dbReference type="Pfam" id="PF01850"/>
    </source>
</evidence>
<keyword evidence="6 8" id="KW-0460">Magnesium</keyword>
<feature type="binding site" evidence="8">
    <location>
        <position position="96"/>
    </location>
    <ligand>
        <name>Mg(2+)</name>
        <dbReference type="ChEBI" id="CHEBI:18420"/>
    </ligand>
</feature>
<dbReference type="GO" id="GO:0004519">
    <property type="term" value="F:endonuclease activity"/>
    <property type="evidence" value="ECO:0007669"/>
    <property type="project" value="UniProtKB-KW"/>
</dbReference>
<dbReference type="SUPFAM" id="SSF88723">
    <property type="entry name" value="PIN domain-like"/>
    <property type="match status" value="1"/>
</dbReference>
<sequence length="132" mass="14703">MSYLIDTDVMSAYLRGRKELFARFMQYSGRLYISTVTLGELSAWVFRASSTVRLQEDFAALLADVHLIDVDRAVAEKFGEIRAKGFDKGQPTPVGDSFLAATALVHNLTLVTHNISDFSGIDDLRIEDWLAA</sequence>
<gene>
    <name evidence="10" type="primary">vapC_1</name>
    <name evidence="8" type="synonym">vapC</name>
    <name evidence="10" type="ORF">Pan189_11840</name>
</gene>
<evidence type="ECO:0000256" key="6">
    <source>
        <dbReference type="ARBA" id="ARBA00022842"/>
    </source>
</evidence>
<dbReference type="InterPro" id="IPR022907">
    <property type="entry name" value="VapC_family"/>
</dbReference>
<proteinExistence type="inferred from homology"/>
<dbReference type="EC" id="3.1.-.-" evidence="8"/>
<dbReference type="KEGG" id="svp:Pan189_11840"/>
<dbReference type="InterPro" id="IPR029060">
    <property type="entry name" value="PIN-like_dom_sf"/>
</dbReference>
<keyword evidence="3 8" id="KW-0540">Nuclease</keyword>
<dbReference type="HAMAP" id="MF_00265">
    <property type="entry name" value="VapC_Nob1"/>
    <property type="match status" value="1"/>
</dbReference>
<protein>
    <recommendedName>
        <fullName evidence="8">Ribonuclease VapC</fullName>
        <shortName evidence="8">RNase VapC</shortName>
        <ecNumber evidence="8">3.1.-.-</ecNumber>
    </recommendedName>
    <alternativeName>
        <fullName evidence="8">Toxin VapC</fullName>
    </alternativeName>
</protein>
<dbReference type="Pfam" id="PF01850">
    <property type="entry name" value="PIN"/>
    <property type="match status" value="1"/>
</dbReference>
<accession>A0A517QYW2</accession>
<dbReference type="EMBL" id="CP036268">
    <property type="protein sequence ID" value="QDT36821.1"/>
    <property type="molecule type" value="Genomic_DNA"/>
</dbReference>
<keyword evidence="11" id="KW-1185">Reference proteome</keyword>
<dbReference type="GO" id="GO:0004540">
    <property type="term" value="F:RNA nuclease activity"/>
    <property type="evidence" value="ECO:0007669"/>
    <property type="project" value="InterPro"/>
</dbReference>
<keyword evidence="4 8" id="KW-0479">Metal-binding</keyword>
<evidence type="ECO:0000256" key="3">
    <source>
        <dbReference type="ARBA" id="ARBA00022722"/>
    </source>
</evidence>
<dbReference type="PANTHER" id="PTHR33653">
    <property type="entry name" value="RIBONUCLEASE VAPC2"/>
    <property type="match status" value="1"/>
</dbReference>
<dbReference type="GO" id="GO:0016787">
    <property type="term" value="F:hydrolase activity"/>
    <property type="evidence" value="ECO:0007669"/>
    <property type="project" value="UniProtKB-KW"/>
</dbReference>
<evidence type="ECO:0000313" key="10">
    <source>
        <dbReference type="EMBL" id="QDT36821.1"/>
    </source>
</evidence>
<dbReference type="Gene3D" id="3.40.50.1010">
    <property type="entry name" value="5'-nuclease"/>
    <property type="match status" value="1"/>
</dbReference>
<dbReference type="Proteomes" id="UP000317318">
    <property type="component" value="Chromosome"/>
</dbReference>
<dbReference type="AlphaFoldDB" id="A0A517QYW2"/>
<comment type="function">
    <text evidence="8">Toxic component of a toxin-antitoxin (TA) system. An RNase.</text>
</comment>
<comment type="similarity">
    <text evidence="7 8">Belongs to the PINc/VapC protein family.</text>
</comment>
<feature type="domain" description="PIN" evidence="9">
    <location>
        <begin position="3"/>
        <end position="114"/>
    </location>
</feature>
<comment type="cofactor">
    <cofactor evidence="1 8">
        <name>Mg(2+)</name>
        <dbReference type="ChEBI" id="CHEBI:18420"/>
    </cofactor>
</comment>
<dbReference type="CDD" id="cd09881">
    <property type="entry name" value="PIN_VapC4-5_FitB-like"/>
    <property type="match status" value="1"/>
</dbReference>
<organism evidence="10 11">
    <name type="scientific">Stratiformator vulcanicus</name>
    <dbReference type="NCBI Taxonomy" id="2527980"/>
    <lineage>
        <taxon>Bacteria</taxon>
        <taxon>Pseudomonadati</taxon>
        <taxon>Planctomycetota</taxon>
        <taxon>Planctomycetia</taxon>
        <taxon>Planctomycetales</taxon>
        <taxon>Planctomycetaceae</taxon>
        <taxon>Stratiformator</taxon>
    </lineage>
</organism>
<evidence type="ECO:0000256" key="4">
    <source>
        <dbReference type="ARBA" id="ARBA00022723"/>
    </source>
</evidence>
<keyword evidence="2 8" id="KW-1277">Toxin-antitoxin system</keyword>
<dbReference type="InterPro" id="IPR050556">
    <property type="entry name" value="Type_II_TA_system_RNase"/>
</dbReference>